<evidence type="ECO:0000313" key="2">
    <source>
        <dbReference type="EMBL" id="TWO18973.1"/>
    </source>
</evidence>
<feature type="domain" description="Carrier" evidence="1">
    <location>
        <begin position="11"/>
        <end position="61"/>
    </location>
</feature>
<dbReference type="InterPro" id="IPR009081">
    <property type="entry name" value="PP-bd_ACP"/>
</dbReference>
<dbReference type="InterPro" id="IPR036736">
    <property type="entry name" value="ACP-like_sf"/>
</dbReference>
<dbReference type="AlphaFoldDB" id="A0A562XBM2"/>
<reference evidence="2 3" key="1">
    <citation type="submission" date="2019-07" db="EMBL/GenBank/DDBJ databases">
        <title>Rapid identification of Enteric Bacteria from Whole Genome Sequences (WGS) using Average Nucleotide Identity (ANI).</title>
        <authorList>
            <person name="Lane C."/>
        </authorList>
    </citation>
    <scope>NUCLEOTIDE SEQUENCE [LARGE SCALE GENOMIC DNA]</scope>
    <source>
        <strain evidence="2 3">D2411</strain>
    </source>
</reference>
<sequence length="77" mass="8607">MNTAIELLKTIGKDNIDINSKSLISSGELDSLDIMALVDAIEEKFNKSLDADFIEKKNFESVEAIENMLNKAFRKKG</sequence>
<dbReference type="Gene3D" id="1.10.1200.10">
    <property type="entry name" value="ACP-like"/>
    <property type="match status" value="1"/>
</dbReference>
<comment type="caution">
    <text evidence="2">The sequence shown here is derived from an EMBL/GenBank/DDBJ whole genome shotgun (WGS) entry which is preliminary data.</text>
</comment>
<dbReference type="EMBL" id="VOAP01000025">
    <property type="protein sequence ID" value="TWO18973.1"/>
    <property type="molecule type" value="Genomic_DNA"/>
</dbReference>
<organism evidence="2 3">
    <name type="scientific">Campylobacter hyointestinalis</name>
    <dbReference type="NCBI Taxonomy" id="198"/>
    <lineage>
        <taxon>Bacteria</taxon>
        <taxon>Pseudomonadati</taxon>
        <taxon>Campylobacterota</taxon>
        <taxon>Epsilonproteobacteria</taxon>
        <taxon>Campylobacterales</taxon>
        <taxon>Campylobacteraceae</taxon>
        <taxon>Campylobacter</taxon>
    </lineage>
</organism>
<dbReference type="Pfam" id="PF00550">
    <property type="entry name" value="PP-binding"/>
    <property type="match status" value="1"/>
</dbReference>
<dbReference type="Proteomes" id="UP000321812">
    <property type="component" value="Unassembled WGS sequence"/>
</dbReference>
<gene>
    <name evidence="2" type="ORF">YZ82_07630</name>
</gene>
<dbReference type="SUPFAM" id="SSF47336">
    <property type="entry name" value="ACP-like"/>
    <property type="match status" value="1"/>
</dbReference>
<protein>
    <submittedName>
        <fullName evidence="2">Acyl carrier protein</fullName>
    </submittedName>
</protein>
<dbReference type="RefSeq" id="WP_147497529.1">
    <property type="nucleotide sequence ID" value="NZ_VOAP01000025.1"/>
</dbReference>
<evidence type="ECO:0000259" key="1">
    <source>
        <dbReference type="Pfam" id="PF00550"/>
    </source>
</evidence>
<proteinExistence type="predicted"/>
<evidence type="ECO:0000313" key="3">
    <source>
        <dbReference type="Proteomes" id="UP000321812"/>
    </source>
</evidence>
<accession>A0A562XBM2</accession>
<name>A0A562XBM2_CAMHY</name>